<dbReference type="Pfam" id="PF00874">
    <property type="entry name" value="PRD"/>
    <property type="match status" value="2"/>
</dbReference>
<protein>
    <submittedName>
        <fullName evidence="3">PtsGHI operon antiterminator</fullName>
    </submittedName>
</protein>
<comment type="caution">
    <text evidence="3">The sequence shown here is derived from an EMBL/GenBank/DDBJ whole genome shotgun (WGS) entry which is preliminary data.</text>
</comment>
<sequence length="281" mass="32472">MVKKLNCDWSVIKAFNNNIVLATNNESEKILFAKGIGFNKKLGDIIKSGTLVEKIFTIEDEKNKNNFKEIVNRNDESFVALCEEIIRDISDKLGEELSENIHVGLIDHIDFAVKRLRNKEEIQNPFISEIQTLYNLEFELAKQASVRLEKELGVEIPDGEVGFIALHIHSARKNGKLSNTMKYSFINNSILEFIEEELNLKIDRKSLDYARFITHVRFACERIVTNKTIKNELKDTIKRRYKQSYKLAKEAAKVIEEQLEAEVTVDEVAYLAIHIERLKNI</sequence>
<dbReference type="NCBIfam" id="NF047357">
    <property type="entry name" value="antiterm_GlcT"/>
    <property type="match status" value="1"/>
</dbReference>
<dbReference type="InterPro" id="IPR050661">
    <property type="entry name" value="BglG_antiterminators"/>
</dbReference>
<keyword evidence="4" id="KW-1185">Reference proteome</keyword>
<dbReference type="EMBL" id="BLZR01000001">
    <property type="protein sequence ID" value="GFP74170.1"/>
    <property type="molecule type" value="Genomic_DNA"/>
</dbReference>
<dbReference type="GO" id="GO:0006355">
    <property type="term" value="P:regulation of DNA-templated transcription"/>
    <property type="evidence" value="ECO:0007669"/>
    <property type="project" value="InterPro"/>
</dbReference>
<dbReference type="Gene3D" id="2.30.24.10">
    <property type="entry name" value="CAT RNA-binding domain"/>
    <property type="match status" value="1"/>
</dbReference>
<dbReference type="Gene3D" id="1.10.1790.10">
    <property type="entry name" value="PRD domain"/>
    <property type="match status" value="1"/>
</dbReference>
<dbReference type="SUPFAM" id="SSF50151">
    <property type="entry name" value="SacY-like RNA-binding domain"/>
    <property type="match status" value="1"/>
</dbReference>
<keyword evidence="1" id="KW-0677">Repeat</keyword>
<organism evidence="3 4">
    <name type="scientific">Clostridium fungisolvens</name>
    <dbReference type="NCBI Taxonomy" id="1604897"/>
    <lineage>
        <taxon>Bacteria</taxon>
        <taxon>Bacillati</taxon>
        <taxon>Bacillota</taxon>
        <taxon>Clostridia</taxon>
        <taxon>Eubacteriales</taxon>
        <taxon>Clostridiaceae</taxon>
        <taxon>Clostridium</taxon>
    </lineage>
</organism>
<dbReference type="RefSeq" id="WP_183275746.1">
    <property type="nucleotide sequence ID" value="NZ_BLZR01000001.1"/>
</dbReference>
<dbReference type="InterPro" id="IPR036634">
    <property type="entry name" value="PRD_sf"/>
</dbReference>
<gene>
    <name evidence="3" type="ORF">bsdtw1_00215</name>
</gene>
<dbReference type="SUPFAM" id="SSF63520">
    <property type="entry name" value="PTS-regulatory domain, PRD"/>
    <property type="match status" value="2"/>
</dbReference>
<dbReference type="GO" id="GO:0003723">
    <property type="term" value="F:RNA binding"/>
    <property type="evidence" value="ECO:0007669"/>
    <property type="project" value="InterPro"/>
</dbReference>
<proteinExistence type="predicted"/>
<dbReference type="PROSITE" id="PS51372">
    <property type="entry name" value="PRD_2"/>
    <property type="match status" value="2"/>
</dbReference>
<dbReference type="SMART" id="SM01061">
    <property type="entry name" value="CAT_RBD"/>
    <property type="match status" value="1"/>
</dbReference>
<evidence type="ECO:0000313" key="3">
    <source>
        <dbReference type="EMBL" id="GFP74170.1"/>
    </source>
</evidence>
<accession>A0A6V8SAR3</accession>
<evidence type="ECO:0000313" key="4">
    <source>
        <dbReference type="Proteomes" id="UP000580568"/>
    </source>
</evidence>
<reference evidence="3 4" key="1">
    <citation type="submission" date="2020-07" db="EMBL/GenBank/DDBJ databases">
        <title>A new beta-1,3-glucan-decomposing anaerobic bacterium isolated from anoxic soil subjected to biological soil disinfestation.</title>
        <authorList>
            <person name="Ueki A."/>
            <person name="Tonouchi A."/>
        </authorList>
    </citation>
    <scope>NUCLEOTIDE SEQUENCE [LARGE SCALE GENOMIC DNA]</scope>
    <source>
        <strain evidence="3 4">TW1</strain>
    </source>
</reference>
<dbReference type="Gene3D" id="1.20.58.1950">
    <property type="match status" value="1"/>
</dbReference>
<evidence type="ECO:0000259" key="2">
    <source>
        <dbReference type="PROSITE" id="PS51372"/>
    </source>
</evidence>
<dbReference type="Proteomes" id="UP000580568">
    <property type="component" value="Unassembled WGS sequence"/>
</dbReference>
<dbReference type="PANTHER" id="PTHR30185:SF16">
    <property type="entry name" value="PROTEIN GLCT"/>
    <property type="match status" value="1"/>
</dbReference>
<dbReference type="InterPro" id="IPR036650">
    <property type="entry name" value="CAT_RNA-bd_dom_sf"/>
</dbReference>
<dbReference type="InterPro" id="IPR011608">
    <property type="entry name" value="PRD"/>
</dbReference>
<name>A0A6V8SAR3_9CLOT</name>
<dbReference type="PANTHER" id="PTHR30185">
    <property type="entry name" value="CRYPTIC BETA-GLUCOSIDE BGL OPERON ANTITERMINATOR"/>
    <property type="match status" value="1"/>
</dbReference>
<dbReference type="InterPro" id="IPR004341">
    <property type="entry name" value="CAT_RNA-bd_dom"/>
</dbReference>
<feature type="domain" description="PRD" evidence="2">
    <location>
        <begin position="73"/>
        <end position="178"/>
    </location>
</feature>
<feature type="domain" description="PRD" evidence="2">
    <location>
        <begin position="179"/>
        <end position="281"/>
    </location>
</feature>
<dbReference type="Gene3D" id="1.20.890.100">
    <property type="match status" value="1"/>
</dbReference>
<dbReference type="Pfam" id="PF03123">
    <property type="entry name" value="CAT_RBD"/>
    <property type="match status" value="1"/>
</dbReference>
<evidence type="ECO:0000256" key="1">
    <source>
        <dbReference type="ARBA" id="ARBA00022737"/>
    </source>
</evidence>
<dbReference type="AlphaFoldDB" id="A0A6V8SAR3"/>